<protein>
    <submittedName>
        <fullName evidence="2">DUF1272 domain-containing protein</fullName>
    </submittedName>
</protein>
<reference evidence="2 3" key="1">
    <citation type="submission" date="2019-03" db="EMBL/GenBank/DDBJ databases">
        <title>Bacillus niacini sp. nov. a Nicotinate-Metabolizing Mesophile Isolated from Soil.</title>
        <authorList>
            <person name="Zhang G."/>
        </authorList>
    </citation>
    <scope>NUCLEOTIDE SEQUENCE [LARGE SCALE GENOMIC DNA]</scope>
    <source>
        <strain evidence="2 3">WN066</strain>
    </source>
</reference>
<dbReference type="Pfam" id="PF06906">
    <property type="entry name" value="DUF1272"/>
    <property type="match status" value="1"/>
</dbReference>
<gene>
    <name evidence="2" type="ORF">E2K98_18435</name>
    <name evidence="1" type="ORF">RCG21_05060</name>
</gene>
<keyword evidence="4" id="KW-1185">Reference proteome</keyword>
<dbReference type="EMBL" id="JAVGVR010000001">
    <property type="protein sequence ID" value="MDQ6595767.1"/>
    <property type="molecule type" value="Genomic_DNA"/>
</dbReference>
<evidence type="ECO:0000313" key="3">
    <source>
        <dbReference type="Proteomes" id="UP000295132"/>
    </source>
</evidence>
<evidence type="ECO:0000313" key="1">
    <source>
        <dbReference type="EMBL" id="MDQ6595767.1"/>
    </source>
</evidence>
<evidence type="ECO:0000313" key="2">
    <source>
        <dbReference type="EMBL" id="TDK59895.1"/>
    </source>
</evidence>
<accession>A0A4R5VQM3</accession>
<dbReference type="Proteomes" id="UP001178888">
    <property type="component" value="Unassembled WGS sequence"/>
</dbReference>
<sequence>MALEMRSVCEKCNQPVHQEGEAYICSYECTFCHDCTKEMNGVCPNCGGELVIRPRRIRKD</sequence>
<reference evidence="1" key="2">
    <citation type="submission" date="2023-08" db="EMBL/GenBank/DDBJ databases">
        <title>Nitrogen cycling bacteria in agricultural field soils.</title>
        <authorList>
            <person name="Jang J."/>
        </authorList>
    </citation>
    <scope>NUCLEOTIDE SEQUENCE</scope>
    <source>
        <strain evidence="1">PS3-36</strain>
    </source>
</reference>
<dbReference type="EMBL" id="SMYO01000008">
    <property type="protein sequence ID" value="TDK59895.1"/>
    <property type="molecule type" value="Genomic_DNA"/>
</dbReference>
<dbReference type="InterPro" id="IPR010696">
    <property type="entry name" value="DUF1272"/>
</dbReference>
<dbReference type="Proteomes" id="UP000295132">
    <property type="component" value="Unassembled WGS sequence"/>
</dbReference>
<evidence type="ECO:0000313" key="4">
    <source>
        <dbReference type="Proteomes" id="UP001178888"/>
    </source>
</evidence>
<organism evidence="2 3">
    <name type="scientific">Bacillus salipaludis</name>
    <dbReference type="NCBI Taxonomy" id="2547811"/>
    <lineage>
        <taxon>Bacteria</taxon>
        <taxon>Bacillati</taxon>
        <taxon>Bacillota</taxon>
        <taxon>Bacilli</taxon>
        <taxon>Bacillales</taxon>
        <taxon>Bacillaceae</taxon>
        <taxon>Bacillus</taxon>
    </lineage>
</organism>
<comment type="caution">
    <text evidence="2">The sequence shown here is derived from an EMBL/GenBank/DDBJ whole genome shotgun (WGS) entry which is preliminary data.</text>
</comment>
<dbReference type="RefSeq" id="WP_133336685.1">
    <property type="nucleotide sequence ID" value="NZ_JARMCE010000030.1"/>
</dbReference>
<dbReference type="AlphaFoldDB" id="A0A4R5VQM3"/>
<proteinExistence type="predicted"/>
<name>A0A4R5VQM3_9BACI</name>